<proteinExistence type="predicted"/>
<evidence type="ECO:0000313" key="2">
    <source>
        <dbReference type="EMBL" id="CAI3958253.1"/>
    </source>
</evidence>
<evidence type="ECO:0000313" key="3">
    <source>
        <dbReference type="Proteomes" id="UP001154255"/>
    </source>
</evidence>
<organism evidence="1 3">
    <name type="scientific">Commensalibacter communis</name>
    <dbReference type="NCBI Taxonomy" id="2972786"/>
    <lineage>
        <taxon>Bacteria</taxon>
        <taxon>Pseudomonadati</taxon>
        <taxon>Pseudomonadota</taxon>
        <taxon>Alphaproteobacteria</taxon>
        <taxon>Acetobacterales</taxon>
        <taxon>Acetobacteraceae</taxon>
    </lineage>
</organism>
<evidence type="ECO:0000313" key="4">
    <source>
        <dbReference type="Proteomes" id="UP001154259"/>
    </source>
</evidence>
<evidence type="ECO:0000313" key="1">
    <source>
        <dbReference type="EMBL" id="CAI3956494.1"/>
    </source>
</evidence>
<dbReference type="Proteomes" id="UP001154259">
    <property type="component" value="Unassembled WGS sequence"/>
</dbReference>
<protein>
    <recommendedName>
        <fullName evidence="5">IrrE N-terminal-like domain-containing protein</fullName>
    </recommendedName>
</protein>
<dbReference type="EMBL" id="CAMXCM010000009">
    <property type="protein sequence ID" value="CAI3956494.1"/>
    <property type="molecule type" value="Genomic_DNA"/>
</dbReference>
<accession>A0A9W4TQF1</accession>
<name>A0A9W4TQF1_9PROT</name>
<dbReference type="AlphaFoldDB" id="A0A9W4TQF1"/>
<comment type="caution">
    <text evidence="1">The sequence shown here is derived from an EMBL/GenBank/DDBJ whole genome shotgun (WGS) entry which is preliminary data.</text>
</comment>
<keyword evidence="4" id="KW-1185">Reference proteome</keyword>
<sequence length="136" mass="15308">MYSDRSITDNEHSVVFINKNLYGNAEDIVTALAHELGHIFHPTKSRRDVFNGEAYATINNIKIINEINKTGCYKIGVTAGKKTAVLYSQAYDKMLKTGNILQALKTIGHVYKCYETTNMGISYAEYYHADTSDCKK</sequence>
<evidence type="ECO:0008006" key="5">
    <source>
        <dbReference type="Google" id="ProtNLM"/>
    </source>
</evidence>
<dbReference type="RefSeq" id="WP_271790551.1">
    <property type="nucleotide sequence ID" value="NZ_CAMXCM010000009.1"/>
</dbReference>
<dbReference type="Proteomes" id="UP001154255">
    <property type="component" value="Unassembled WGS sequence"/>
</dbReference>
<reference evidence="1" key="1">
    <citation type="submission" date="2022-10" db="EMBL/GenBank/DDBJ databases">
        <authorList>
            <person name="Botero Cardona J."/>
        </authorList>
    </citation>
    <scope>NUCLEOTIDE SEQUENCE</scope>
    <source>
        <strain evidence="1">LMG 31819</strain>
        <strain evidence="2">R-53529</strain>
    </source>
</reference>
<gene>
    <name evidence="2" type="ORF">R53529_LOCUS2133</name>
    <name evidence="1" type="ORF">R53530_LOCUS2153</name>
</gene>
<dbReference type="EMBL" id="CAMXCS010000009">
    <property type="protein sequence ID" value="CAI3958253.1"/>
    <property type="molecule type" value="Genomic_DNA"/>
</dbReference>